<accession>X0XHD3</accession>
<proteinExistence type="predicted"/>
<protein>
    <recommendedName>
        <fullName evidence="3">TIGR00299 family protein</fullName>
    </recommendedName>
</protein>
<dbReference type="EMBL" id="BARS01047072">
    <property type="protein sequence ID" value="GAG36048.1"/>
    <property type="molecule type" value="Genomic_DNA"/>
</dbReference>
<evidence type="ECO:0000313" key="2">
    <source>
        <dbReference type="EMBL" id="GAG36048.1"/>
    </source>
</evidence>
<dbReference type="InterPro" id="IPR002822">
    <property type="entry name" value="Ni_insertion"/>
</dbReference>
<gene>
    <name evidence="2" type="ORF">S01H1_70757</name>
</gene>
<dbReference type="Pfam" id="PF01969">
    <property type="entry name" value="Ni_insertion"/>
    <property type="match status" value="1"/>
</dbReference>
<dbReference type="PANTHER" id="PTHR36566">
    <property type="entry name" value="NICKEL INSERTION PROTEIN-RELATED"/>
    <property type="match status" value="1"/>
</dbReference>
<sequence>KQLSKKIFHRLAVAESKVHNTAIENIHFHEVGAVDSIIDIVGAAIGLKKLNISKIFCSYLPLGTGFVTCEHGVLPVPVPATVELLKGVPVYQTQRKQELVTPTGAVVITTIAETFGEMPEMDITRVGYGTGKTKSNYPNVLRVLLGKLR</sequence>
<evidence type="ECO:0000256" key="1">
    <source>
        <dbReference type="ARBA" id="ARBA00022596"/>
    </source>
</evidence>
<dbReference type="AlphaFoldDB" id="X0XHD3"/>
<keyword evidence="1" id="KW-0533">Nickel</keyword>
<dbReference type="PANTHER" id="PTHR36566:SF1">
    <property type="entry name" value="PYRIDINIUM-3,5-BISTHIOCARBOXYLIC ACID MONONUCLEOTIDE NICKEL INSERTION PROTEIN"/>
    <property type="match status" value="1"/>
</dbReference>
<comment type="caution">
    <text evidence="2">The sequence shown here is derived from an EMBL/GenBank/DDBJ whole genome shotgun (WGS) entry which is preliminary data.</text>
</comment>
<reference evidence="2" key="1">
    <citation type="journal article" date="2014" name="Front. Microbiol.">
        <title>High frequency of phylogenetically diverse reductive dehalogenase-homologous genes in deep subseafloor sedimentary metagenomes.</title>
        <authorList>
            <person name="Kawai M."/>
            <person name="Futagami T."/>
            <person name="Toyoda A."/>
            <person name="Takaki Y."/>
            <person name="Nishi S."/>
            <person name="Hori S."/>
            <person name="Arai W."/>
            <person name="Tsubouchi T."/>
            <person name="Morono Y."/>
            <person name="Uchiyama I."/>
            <person name="Ito T."/>
            <person name="Fujiyama A."/>
            <person name="Inagaki F."/>
            <person name="Takami H."/>
        </authorList>
    </citation>
    <scope>NUCLEOTIDE SEQUENCE</scope>
    <source>
        <strain evidence="2">Expedition CK06-06</strain>
    </source>
</reference>
<feature type="non-terminal residue" evidence="2">
    <location>
        <position position="1"/>
    </location>
</feature>
<organism evidence="2">
    <name type="scientific">marine sediment metagenome</name>
    <dbReference type="NCBI Taxonomy" id="412755"/>
    <lineage>
        <taxon>unclassified sequences</taxon>
        <taxon>metagenomes</taxon>
        <taxon>ecological metagenomes</taxon>
    </lineage>
</organism>
<evidence type="ECO:0008006" key="3">
    <source>
        <dbReference type="Google" id="ProtNLM"/>
    </source>
</evidence>
<name>X0XHD3_9ZZZZ</name>